<evidence type="ECO:0000313" key="2">
    <source>
        <dbReference type="Proteomes" id="UP000003947"/>
    </source>
</evidence>
<reference evidence="1 2" key="1">
    <citation type="submission" date="2012-02" db="EMBL/GenBank/DDBJ databases">
        <title>Improved High-Quality Draft sequence of Microvirga sp. WSM3557.</title>
        <authorList>
            <consortium name="US DOE Joint Genome Institute"/>
            <person name="Lucas S."/>
            <person name="Han J."/>
            <person name="Lapidus A."/>
            <person name="Cheng J.-F."/>
            <person name="Goodwin L."/>
            <person name="Pitluck S."/>
            <person name="Peters L."/>
            <person name="Zhang X."/>
            <person name="Detter J.C."/>
            <person name="Han C."/>
            <person name="Tapia R."/>
            <person name="Land M."/>
            <person name="Hauser L."/>
            <person name="Kyrpides N."/>
            <person name="Ivanova N."/>
            <person name="Pagani I."/>
            <person name="Brau L."/>
            <person name="Yates R."/>
            <person name="O'Hara G."/>
            <person name="Rui T."/>
            <person name="Howieson J."/>
            <person name="Reeve W."/>
            <person name="Woyke T."/>
        </authorList>
    </citation>
    <scope>NUCLEOTIDE SEQUENCE [LARGE SCALE GENOMIC DNA]</scope>
    <source>
        <strain evidence="1 2">WSM3557</strain>
    </source>
</reference>
<keyword evidence="2" id="KW-1185">Reference proteome</keyword>
<sequence>MLHDARQFDPGTIDWSGDDLGGLAAEIRLNEAAIAGKMGRQRQKGRGSEQTRLIERQPRGVTFRMKADQVVGAQECRDERACRIVIAGGSAS</sequence>
<dbReference type="EMBL" id="JH660642">
    <property type="protein sequence ID" value="EIM28987.1"/>
    <property type="molecule type" value="Genomic_DNA"/>
</dbReference>
<dbReference type="HOGENOM" id="CLU_2409945_0_0_5"/>
<dbReference type="Proteomes" id="UP000003947">
    <property type="component" value="Unassembled WGS sequence"/>
</dbReference>
<protein>
    <submittedName>
        <fullName evidence="1">Uncharacterized protein</fullName>
    </submittedName>
</protein>
<dbReference type="PATRIC" id="fig|864069.3.peg.2846"/>
<proteinExistence type="predicted"/>
<accession>I4YYE5</accession>
<gene>
    <name evidence="1" type="ORF">MicloDRAFT_00026350</name>
</gene>
<dbReference type="AlphaFoldDB" id="I4YYE5"/>
<name>I4YYE5_9HYPH</name>
<organism evidence="1 2">
    <name type="scientific">Microvirga lotononidis</name>
    <dbReference type="NCBI Taxonomy" id="864069"/>
    <lineage>
        <taxon>Bacteria</taxon>
        <taxon>Pseudomonadati</taxon>
        <taxon>Pseudomonadota</taxon>
        <taxon>Alphaproteobacteria</taxon>
        <taxon>Hyphomicrobiales</taxon>
        <taxon>Methylobacteriaceae</taxon>
        <taxon>Microvirga</taxon>
    </lineage>
</organism>
<dbReference type="RefSeq" id="WP_009491755.1">
    <property type="nucleotide sequence ID" value="NZ_CP141048.1"/>
</dbReference>
<evidence type="ECO:0000313" key="1">
    <source>
        <dbReference type="EMBL" id="EIM28987.1"/>
    </source>
</evidence>